<dbReference type="OrthoDB" id="9799894at2"/>
<dbReference type="InterPro" id="IPR009562">
    <property type="entry name" value="DUF1178"/>
</dbReference>
<feature type="region of interest" description="Disordered" evidence="1">
    <location>
        <begin position="52"/>
        <end position="78"/>
    </location>
</feature>
<evidence type="ECO:0000313" key="3">
    <source>
        <dbReference type="Proteomes" id="UP000294562"/>
    </source>
</evidence>
<gene>
    <name evidence="2" type="ORF">E2L05_02680</name>
</gene>
<accession>A0A4R6B520</accession>
<dbReference type="RefSeq" id="WP_133341351.1">
    <property type="nucleotide sequence ID" value="NZ_SMZO01000004.1"/>
</dbReference>
<dbReference type="Pfam" id="PF06676">
    <property type="entry name" value="DUF1178"/>
    <property type="match status" value="1"/>
</dbReference>
<evidence type="ECO:0000256" key="1">
    <source>
        <dbReference type="SAM" id="MobiDB-lite"/>
    </source>
</evidence>
<keyword evidence="3" id="KW-1185">Reference proteome</keyword>
<sequence length="153" mass="16335">MIRYALKCDNDHVFESWFASGAAFDKLCAAGQIECPVCGISAVTKALMAPRVNTAGEKPQPQSGPSPDLPAKADLPPPAQAELAKAIGALRERIERETENVGKRFAEEARAIHTGDAPERAIRGEATGKDAKALIDDGISIMPLPYIDPKKVN</sequence>
<dbReference type="EMBL" id="SMZO01000004">
    <property type="protein sequence ID" value="TDL90928.1"/>
    <property type="molecule type" value="Genomic_DNA"/>
</dbReference>
<reference evidence="2 3" key="1">
    <citation type="submission" date="2019-03" db="EMBL/GenBank/DDBJ databases">
        <title>Rhodobacteraceae bacterium SM1902, a new member of the family Rhodobacteraceae isolated from Yantai.</title>
        <authorList>
            <person name="Sun Y."/>
        </authorList>
    </citation>
    <scope>NUCLEOTIDE SEQUENCE [LARGE SCALE GENOMIC DNA]</scope>
    <source>
        <strain evidence="2 3">SM1902</strain>
    </source>
</reference>
<comment type="caution">
    <text evidence="2">The sequence shown here is derived from an EMBL/GenBank/DDBJ whole genome shotgun (WGS) entry which is preliminary data.</text>
</comment>
<dbReference type="AlphaFoldDB" id="A0A4R6B520"/>
<proteinExistence type="predicted"/>
<dbReference type="PIRSF" id="PIRSF032131">
    <property type="entry name" value="UCP032131"/>
    <property type="match status" value="1"/>
</dbReference>
<dbReference type="Proteomes" id="UP000294562">
    <property type="component" value="Unassembled WGS sequence"/>
</dbReference>
<evidence type="ECO:0000313" key="2">
    <source>
        <dbReference type="EMBL" id="TDL90928.1"/>
    </source>
</evidence>
<protein>
    <submittedName>
        <fullName evidence="2">DUF1178 family protein</fullName>
    </submittedName>
</protein>
<name>A0A4R6B520_9RHOB</name>
<organism evidence="2 3">
    <name type="scientific">Meridianimarinicoccus aquatilis</name>
    <dbReference type="NCBI Taxonomy" id="2552766"/>
    <lineage>
        <taxon>Bacteria</taxon>
        <taxon>Pseudomonadati</taxon>
        <taxon>Pseudomonadota</taxon>
        <taxon>Alphaproteobacteria</taxon>
        <taxon>Rhodobacterales</taxon>
        <taxon>Paracoccaceae</taxon>
        <taxon>Meridianimarinicoccus</taxon>
    </lineage>
</organism>